<comment type="caution">
    <text evidence="1">The sequence shown here is derived from an EMBL/GenBank/DDBJ whole genome shotgun (WGS) entry which is preliminary data.</text>
</comment>
<accession>A0A8J7GXK4</accession>
<gene>
    <name evidence="1" type="ORF">IW245_006085</name>
</gene>
<evidence type="ECO:0000313" key="1">
    <source>
        <dbReference type="EMBL" id="MBG6139891.1"/>
    </source>
</evidence>
<dbReference type="EMBL" id="JADOUF010000001">
    <property type="protein sequence ID" value="MBG6139891.1"/>
    <property type="molecule type" value="Genomic_DNA"/>
</dbReference>
<dbReference type="RefSeq" id="WP_197006501.1">
    <property type="nucleotide sequence ID" value="NZ_BONS01000006.1"/>
</dbReference>
<reference evidence="1" key="1">
    <citation type="submission" date="2020-11" db="EMBL/GenBank/DDBJ databases">
        <title>Sequencing the genomes of 1000 actinobacteria strains.</title>
        <authorList>
            <person name="Klenk H.-P."/>
        </authorList>
    </citation>
    <scope>NUCLEOTIDE SEQUENCE</scope>
    <source>
        <strain evidence="1">DSM 45356</strain>
    </source>
</reference>
<organism evidence="1 2">
    <name type="scientific">Longispora fulva</name>
    <dbReference type="NCBI Taxonomy" id="619741"/>
    <lineage>
        <taxon>Bacteria</taxon>
        <taxon>Bacillati</taxon>
        <taxon>Actinomycetota</taxon>
        <taxon>Actinomycetes</taxon>
        <taxon>Micromonosporales</taxon>
        <taxon>Micromonosporaceae</taxon>
        <taxon>Longispora</taxon>
    </lineage>
</organism>
<protein>
    <recommendedName>
        <fullName evidence="3">DUF397 domain-containing protein</fullName>
    </recommendedName>
</protein>
<keyword evidence="2" id="KW-1185">Reference proteome</keyword>
<name>A0A8J7GXK4_9ACTN</name>
<dbReference type="Proteomes" id="UP000622552">
    <property type="component" value="Unassembled WGS sequence"/>
</dbReference>
<evidence type="ECO:0000313" key="2">
    <source>
        <dbReference type="Proteomes" id="UP000622552"/>
    </source>
</evidence>
<proteinExistence type="predicted"/>
<evidence type="ECO:0008006" key="3">
    <source>
        <dbReference type="Google" id="ProtNLM"/>
    </source>
</evidence>
<dbReference type="AlphaFoldDB" id="A0A8J7GXK4"/>
<sequence length="74" mass="7661">MKDLYAVDLDGVTGVKACGGNTGDSGTGESCAVFTAIPGTTGAYELTDSKRPELSGLRFTKDELTAAARFILID</sequence>